<gene>
    <name evidence="3" type="ORF">DdX_06360</name>
</gene>
<reference evidence="3" key="1">
    <citation type="submission" date="2022-01" db="EMBL/GenBank/DDBJ databases">
        <title>Genome Sequence Resource for Two Populations of Ditylenchus destructor, the Migratory Endoparasitic Phytonematode.</title>
        <authorList>
            <person name="Zhang H."/>
            <person name="Lin R."/>
            <person name="Xie B."/>
        </authorList>
    </citation>
    <scope>NUCLEOTIDE SEQUENCE</scope>
    <source>
        <strain evidence="3">BazhouSP</strain>
    </source>
</reference>
<evidence type="ECO:0000313" key="3">
    <source>
        <dbReference type="EMBL" id="KAI1717951.1"/>
    </source>
</evidence>
<feature type="compositionally biased region" description="Basic and acidic residues" evidence="2">
    <location>
        <begin position="1"/>
        <end position="14"/>
    </location>
</feature>
<sequence length="759" mass="85900">MSKGTEEKTADRKRVPPASIEQRQGISNSSSNQVDTKPPNNAHTARAAFFGDDEMQYNRSVVPQHGPVNARKLVGTPRVNISGSPQSVSSPREIRLRALEVQVQSLREQLTETTNRLNETQTENEQLRHAFHDSGFVRNEENAKDLRQLRNCLTAAEADVIRQQEAMDVLKSKLEQQDAIVPSSNEYDATGNSSGEEDKFTSEISRRLISLLKVQVGALSKMLHSSCQSQKLSPLRVHVDNCIRTVASLDENEPNLLPENPNQSILEGAFDEVVRAYEKLSDLLSQDTFEAAGNDSGNNSKMNLLQEIRDLEHEMEDLQAHHSEEIGAQRGEYERQIRQLKERIDHEEACKKKLQEELQTIGTIGSFNAPCPSNEKKIADMKNEYEATIRELRKEFDERLETLRREHRVELDDEKQATRLALDAVHRMHENELQSLHAKLKNCQEELDRLHQVCATQTNRQNNENVEGDNSTISTDDSNHAKMTMEKLGTELRNLSALYSAKCLENSRLDEKMQRILTDKDNHDAVSEIESQNIKKLQRELNQKETSIEELKQKIEWLERKLKIHGVELTEQDQSRLTPEADSANPCLSPVQIKSDEKKKLSTPTEPLMSVANPIPQEEMVAISHQNQTKVRFRPPPQNKTQPLGSIGGSPGPGLRKLAATNRRNDVRYHSNPVIPIFNSPNISENGSVLLTNDDSTILLPSNAVTFAQCNFSKMPSLNLPNTLMNKLCAEDVSRRSLAIPVSERRKFFERVAEYNTSF</sequence>
<feature type="region of interest" description="Disordered" evidence="2">
    <location>
        <begin position="633"/>
        <end position="653"/>
    </location>
</feature>
<feature type="coiled-coil region" evidence="1">
    <location>
        <begin position="527"/>
        <end position="568"/>
    </location>
</feature>
<feature type="coiled-coil region" evidence="1">
    <location>
        <begin position="294"/>
        <end position="402"/>
    </location>
</feature>
<evidence type="ECO:0000256" key="2">
    <source>
        <dbReference type="SAM" id="MobiDB-lite"/>
    </source>
</evidence>
<keyword evidence="1" id="KW-0175">Coiled coil</keyword>
<feature type="coiled-coil region" evidence="1">
    <location>
        <begin position="426"/>
        <end position="460"/>
    </location>
</feature>
<dbReference type="EMBL" id="JAKKPZ010000008">
    <property type="protein sequence ID" value="KAI1717951.1"/>
    <property type="molecule type" value="Genomic_DNA"/>
</dbReference>
<comment type="caution">
    <text evidence="3">The sequence shown here is derived from an EMBL/GenBank/DDBJ whole genome shotgun (WGS) entry which is preliminary data.</text>
</comment>
<name>A0AAD4R919_9BILA</name>
<feature type="compositionally biased region" description="Polar residues" evidence="2">
    <location>
        <begin position="21"/>
        <end position="43"/>
    </location>
</feature>
<evidence type="ECO:0000313" key="4">
    <source>
        <dbReference type="Proteomes" id="UP001201812"/>
    </source>
</evidence>
<dbReference type="AlphaFoldDB" id="A0AAD4R919"/>
<proteinExistence type="predicted"/>
<feature type="region of interest" description="Disordered" evidence="2">
    <location>
        <begin position="1"/>
        <end position="44"/>
    </location>
</feature>
<organism evidence="3 4">
    <name type="scientific">Ditylenchus destructor</name>
    <dbReference type="NCBI Taxonomy" id="166010"/>
    <lineage>
        <taxon>Eukaryota</taxon>
        <taxon>Metazoa</taxon>
        <taxon>Ecdysozoa</taxon>
        <taxon>Nematoda</taxon>
        <taxon>Chromadorea</taxon>
        <taxon>Rhabditida</taxon>
        <taxon>Tylenchina</taxon>
        <taxon>Tylenchomorpha</taxon>
        <taxon>Sphaerularioidea</taxon>
        <taxon>Anguinidae</taxon>
        <taxon>Anguininae</taxon>
        <taxon>Ditylenchus</taxon>
    </lineage>
</organism>
<keyword evidence="4" id="KW-1185">Reference proteome</keyword>
<accession>A0AAD4R919</accession>
<dbReference type="Proteomes" id="UP001201812">
    <property type="component" value="Unassembled WGS sequence"/>
</dbReference>
<protein>
    <submittedName>
        <fullName evidence="3">Protein outspread</fullName>
    </submittedName>
</protein>
<feature type="coiled-coil region" evidence="1">
    <location>
        <begin position="96"/>
        <end position="130"/>
    </location>
</feature>
<evidence type="ECO:0000256" key="1">
    <source>
        <dbReference type="SAM" id="Coils"/>
    </source>
</evidence>